<organism evidence="1 2">
    <name type="scientific">Larimichthys crocea</name>
    <name type="common">Large yellow croaker</name>
    <name type="synonym">Pseudosciaena crocea</name>
    <dbReference type="NCBI Taxonomy" id="215358"/>
    <lineage>
        <taxon>Eukaryota</taxon>
        <taxon>Metazoa</taxon>
        <taxon>Chordata</taxon>
        <taxon>Craniata</taxon>
        <taxon>Vertebrata</taxon>
        <taxon>Euteleostomi</taxon>
        <taxon>Actinopterygii</taxon>
        <taxon>Neopterygii</taxon>
        <taxon>Teleostei</taxon>
        <taxon>Neoteleostei</taxon>
        <taxon>Acanthomorphata</taxon>
        <taxon>Eupercaria</taxon>
        <taxon>Sciaenidae</taxon>
        <taxon>Larimichthys</taxon>
    </lineage>
</organism>
<proteinExistence type="predicted"/>
<gene>
    <name evidence="1" type="ORF">E3U43_006161</name>
</gene>
<keyword evidence="2" id="KW-1185">Reference proteome</keyword>
<evidence type="ECO:0000313" key="1">
    <source>
        <dbReference type="EMBL" id="TMS08678.1"/>
    </source>
</evidence>
<name>A0ACD3QQ91_LARCR</name>
<dbReference type="Proteomes" id="UP000793456">
    <property type="component" value="Chromosome XVII"/>
</dbReference>
<evidence type="ECO:0000313" key="2">
    <source>
        <dbReference type="Proteomes" id="UP000793456"/>
    </source>
</evidence>
<sequence>MDRMQHKQISPEPCGPRVQPGPCALIGAGSGLPPQLTIQEPPLISTSEALKKQSGLRPMQAAGAPMKLTDQMQSGQPKSRSTSATLASISRPRPTAFGNKPAPKTTRISVDPSKEIHLIPVCIPGPQSTNVLSHSPTESSLSLHSPHSPHSPQSYTSQPYLSPNPSLSPKSCLSPQPRRTPSPGGSTQSQVQSEKPGENNDFRVYIVTWNVGSAVPPDDITSLFGPNVSDGSVDMFIIGLQEVNSMINKRLKDVLFSDQWSERCMDTLSPFGYVLRRADSRVLAQDLGDIGYVMHIEECRYEINHVVKFVVGFVSVGFTVAGCGVERGRQREDDDVRPPGVLSQLPPASSHEEPGATDGGLLKASCSSSSLMEGPPRVYWTTSGVVFWFGDLNFRIEDYDIHVVKCAIDSNKLPLLWERDQSPFWKGFNEGPLKFPPTYKFDVGTHTYDTSAKKRKPAWTDRILWRLRRTGSPVPTHNAALQRGLTSWLGGATKVTQHVYRSHMGYTISDHKPVSAVFSLHFPFKVEMPLVELHVNKEWCKVSDATVRFTVASTYQRSSWDWVAIYKVGFRHHKDYQAYIWAKGEHATQVTFTEEDLPRDDCEYMLGYYSNNMNSIVGLSTPIQIKIPVHSPTAHGSDNSDVSSEDDSTLVLLAPNSRSPSPKTGKHHHRHRRSRSPAVPALSSNPLPSLQGLSLCPRSKEGQTRSRSPCSAAKKERLVSPDTVQSPTISPLSPRSPVSPGGGVTAPEALIAAILGEHRPAQVSPTGVKQIGKTGETNTA</sequence>
<comment type="caution">
    <text evidence="1">The sequence shown here is derived from an EMBL/GenBank/DDBJ whole genome shotgun (WGS) entry which is preliminary data.</text>
</comment>
<dbReference type="EMBL" id="CM011690">
    <property type="protein sequence ID" value="TMS08678.1"/>
    <property type="molecule type" value="Genomic_DNA"/>
</dbReference>
<accession>A0ACD3QQ91</accession>
<protein>
    <submittedName>
        <fullName evidence="1">Uncharacterized protein</fullName>
    </submittedName>
</protein>
<reference evidence="1" key="1">
    <citation type="submission" date="2018-11" db="EMBL/GenBank/DDBJ databases">
        <title>The sequence and de novo assembly of Larimichthys crocea genome using PacBio and Hi-C technologies.</title>
        <authorList>
            <person name="Xu P."/>
            <person name="Chen B."/>
            <person name="Zhou Z."/>
            <person name="Ke Q."/>
            <person name="Wu Y."/>
            <person name="Bai H."/>
            <person name="Pu F."/>
        </authorList>
    </citation>
    <scope>NUCLEOTIDE SEQUENCE</scope>
    <source>
        <tissue evidence="1">Muscle</tissue>
    </source>
</reference>